<feature type="domain" description="A to I editase" evidence="3">
    <location>
        <begin position="50"/>
        <end position="182"/>
    </location>
</feature>
<feature type="region of interest" description="Disordered" evidence="1">
    <location>
        <begin position="1"/>
        <end position="23"/>
    </location>
</feature>
<protein>
    <recommendedName>
        <fullName evidence="3">A to I editase domain-containing protein</fullName>
    </recommendedName>
</protein>
<dbReference type="Proteomes" id="UP000716291">
    <property type="component" value="Unassembled WGS sequence"/>
</dbReference>
<organism evidence="4 5">
    <name type="scientific">Rhizopus oryzae</name>
    <name type="common">Mucormycosis agent</name>
    <name type="synonym">Rhizopus arrhizus var. delemar</name>
    <dbReference type="NCBI Taxonomy" id="64495"/>
    <lineage>
        <taxon>Eukaryota</taxon>
        <taxon>Fungi</taxon>
        <taxon>Fungi incertae sedis</taxon>
        <taxon>Mucoromycota</taxon>
        <taxon>Mucoromycotina</taxon>
        <taxon>Mucoromycetes</taxon>
        <taxon>Mucorales</taxon>
        <taxon>Mucorineae</taxon>
        <taxon>Rhizopodaceae</taxon>
        <taxon>Rhizopus</taxon>
    </lineage>
</organism>
<keyword evidence="2" id="KW-1133">Transmembrane helix</keyword>
<feature type="compositionally biased region" description="Polar residues" evidence="1">
    <location>
        <begin position="13"/>
        <end position="23"/>
    </location>
</feature>
<dbReference type="PROSITE" id="PS50141">
    <property type="entry name" value="A_DEAMIN_EDITASE"/>
    <property type="match status" value="1"/>
</dbReference>
<comment type="caution">
    <text evidence="4">The sequence shown here is derived from an EMBL/GenBank/DDBJ whole genome shotgun (WGS) entry which is preliminary data.</text>
</comment>
<dbReference type="AlphaFoldDB" id="A0A9P6X5N0"/>
<dbReference type="GO" id="GO:0003723">
    <property type="term" value="F:RNA binding"/>
    <property type="evidence" value="ECO:0007669"/>
    <property type="project" value="InterPro"/>
</dbReference>
<evidence type="ECO:0000259" key="3">
    <source>
        <dbReference type="PROSITE" id="PS50141"/>
    </source>
</evidence>
<keyword evidence="2" id="KW-0472">Membrane</keyword>
<dbReference type="GO" id="GO:0006396">
    <property type="term" value="P:RNA processing"/>
    <property type="evidence" value="ECO:0007669"/>
    <property type="project" value="InterPro"/>
</dbReference>
<dbReference type="GO" id="GO:0004000">
    <property type="term" value="F:adenosine deaminase activity"/>
    <property type="evidence" value="ECO:0007669"/>
    <property type="project" value="InterPro"/>
</dbReference>
<keyword evidence="5" id="KW-1185">Reference proteome</keyword>
<dbReference type="InterPro" id="IPR002466">
    <property type="entry name" value="A_deamin"/>
</dbReference>
<evidence type="ECO:0000313" key="4">
    <source>
        <dbReference type="EMBL" id="KAG1305624.1"/>
    </source>
</evidence>
<evidence type="ECO:0000256" key="2">
    <source>
        <dbReference type="SAM" id="Phobius"/>
    </source>
</evidence>
<reference evidence="4" key="1">
    <citation type="journal article" date="2020" name="Microb. Genom.">
        <title>Genetic diversity of clinical and environmental Mucorales isolates obtained from an investigation of mucormycosis cases among solid organ transplant recipients.</title>
        <authorList>
            <person name="Nguyen M.H."/>
            <person name="Kaul D."/>
            <person name="Muto C."/>
            <person name="Cheng S.J."/>
            <person name="Richter R.A."/>
            <person name="Bruno V.M."/>
            <person name="Liu G."/>
            <person name="Beyhan S."/>
            <person name="Sundermann A.J."/>
            <person name="Mounaud S."/>
            <person name="Pasculle A.W."/>
            <person name="Nierman W.C."/>
            <person name="Driscoll E."/>
            <person name="Cumbie R."/>
            <person name="Clancy C.J."/>
            <person name="Dupont C.L."/>
        </authorList>
    </citation>
    <scope>NUCLEOTIDE SEQUENCE</scope>
    <source>
        <strain evidence="4">GL11</strain>
    </source>
</reference>
<feature type="transmembrane region" description="Helical" evidence="2">
    <location>
        <begin position="227"/>
        <end position="250"/>
    </location>
</feature>
<proteinExistence type="predicted"/>
<evidence type="ECO:0000256" key="1">
    <source>
        <dbReference type="SAM" id="MobiDB-lite"/>
    </source>
</evidence>
<accession>A0A9P6X5N0</accession>
<gene>
    <name evidence="4" type="ORF">G6F64_008237</name>
</gene>
<dbReference type="OrthoDB" id="2230296at2759"/>
<name>A0A9P6X5N0_RHIOR</name>
<evidence type="ECO:0000313" key="5">
    <source>
        <dbReference type="Proteomes" id="UP000716291"/>
    </source>
</evidence>
<feature type="region of interest" description="Disordered" evidence="1">
    <location>
        <begin position="96"/>
        <end position="126"/>
    </location>
</feature>
<keyword evidence="2" id="KW-0812">Transmembrane</keyword>
<sequence>MENSSGRGHRRTSSMISQIPSSRQSMDLIEGTSQHFQQTRLAVDAHTQRLRWDAFFEPQYTFASFIHELSKRDDDHLKREHQKNVDRLVDISSFGDTSLSSSQRPSSDIIMSNPSSYMASPKAENSTLTWTEQDEDTLIRRLEILKQIRASMHNEDQEKQGDLVGRWKRLLTTKAHELCQEAGVANDDVASKSSTMSVYDEEEGKEINPAEEEVEVKKGIRNCRRSFLLFLFGFIFPPLWLLGSIYFASYEKNQTSANRRLDSKWRHRSRVCFGVFAISLLIVLVTVFVIDPSSVGYRHSE</sequence>
<dbReference type="EMBL" id="JAANQT010001323">
    <property type="protein sequence ID" value="KAG1305624.1"/>
    <property type="molecule type" value="Genomic_DNA"/>
</dbReference>
<feature type="transmembrane region" description="Helical" evidence="2">
    <location>
        <begin position="271"/>
        <end position="290"/>
    </location>
</feature>